<dbReference type="SUPFAM" id="SSF53590">
    <property type="entry name" value="Nucleoside hydrolase"/>
    <property type="match status" value="1"/>
</dbReference>
<name>A0A3D4SYC2_9CORY</name>
<evidence type="ECO:0000256" key="3">
    <source>
        <dbReference type="SAM" id="MobiDB-lite"/>
    </source>
</evidence>
<dbReference type="GO" id="GO:0006152">
    <property type="term" value="P:purine nucleoside catabolic process"/>
    <property type="evidence" value="ECO:0007669"/>
    <property type="project" value="TreeGrafter"/>
</dbReference>
<dbReference type="GO" id="GO:0005829">
    <property type="term" value="C:cytosol"/>
    <property type="evidence" value="ECO:0007669"/>
    <property type="project" value="TreeGrafter"/>
</dbReference>
<dbReference type="STRING" id="863239.GCA_000213935_00766"/>
<dbReference type="GO" id="GO:0008477">
    <property type="term" value="F:purine nucleosidase activity"/>
    <property type="evidence" value="ECO:0007669"/>
    <property type="project" value="TreeGrafter"/>
</dbReference>
<dbReference type="InterPro" id="IPR023186">
    <property type="entry name" value="IUNH"/>
</dbReference>
<dbReference type="Gene3D" id="3.90.245.10">
    <property type="entry name" value="Ribonucleoside hydrolase-like"/>
    <property type="match status" value="1"/>
</dbReference>
<evidence type="ECO:0000313" key="6">
    <source>
        <dbReference type="Proteomes" id="UP000261739"/>
    </source>
</evidence>
<comment type="caution">
    <text evidence="5">The sequence shown here is derived from an EMBL/GenBank/DDBJ whole genome shotgun (WGS) entry which is preliminary data.</text>
</comment>
<keyword evidence="1" id="KW-0378">Hydrolase</keyword>
<dbReference type="Pfam" id="PF01156">
    <property type="entry name" value="IU_nuc_hydro"/>
    <property type="match status" value="1"/>
</dbReference>
<reference evidence="5 6" key="1">
    <citation type="journal article" date="2018" name="Nat. Biotechnol.">
        <title>A standardized bacterial taxonomy based on genome phylogeny substantially revises the tree of life.</title>
        <authorList>
            <person name="Parks D.H."/>
            <person name="Chuvochina M."/>
            <person name="Waite D.W."/>
            <person name="Rinke C."/>
            <person name="Skarshewski A."/>
            <person name="Chaumeil P.A."/>
            <person name="Hugenholtz P."/>
        </authorList>
    </citation>
    <scope>NUCLEOTIDE SEQUENCE [LARGE SCALE GENOMIC DNA]</scope>
    <source>
        <strain evidence="5">UBA11247</strain>
    </source>
</reference>
<organism evidence="5 6">
    <name type="scientific">Corynebacterium nuruki</name>
    <dbReference type="NCBI Taxonomy" id="1032851"/>
    <lineage>
        <taxon>Bacteria</taxon>
        <taxon>Bacillati</taxon>
        <taxon>Actinomycetota</taxon>
        <taxon>Actinomycetes</taxon>
        <taxon>Mycobacteriales</taxon>
        <taxon>Corynebacteriaceae</taxon>
        <taxon>Corynebacterium</taxon>
    </lineage>
</organism>
<evidence type="ECO:0000256" key="2">
    <source>
        <dbReference type="ARBA" id="ARBA00023295"/>
    </source>
</evidence>
<accession>A0A3D4SYC2</accession>
<proteinExistence type="predicted"/>
<dbReference type="AlphaFoldDB" id="A0A3D4SYC2"/>
<evidence type="ECO:0000259" key="4">
    <source>
        <dbReference type="Pfam" id="PF01156"/>
    </source>
</evidence>
<keyword evidence="2" id="KW-0326">Glycosidase</keyword>
<evidence type="ECO:0000256" key="1">
    <source>
        <dbReference type="ARBA" id="ARBA00022801"/>
    </source>
</evidence>
<sequence>MVAPAAQPVDLHGDGEVQASTAARRAAQGRVRSAVNGALVIDTDGGVDDVLACLTAEHSHPRTLVTTVGGNVSAAQAAQNIAQFTALPVAVGVDPPDRVPGYRHGTDGVNGCSDGVRRRVDEDAVGVLRGALQDPRTTVAALGPLTNVAAAAGTLAPGDLRARVLALGGIMDCPPGLQDTNVAADVTAARFTASRIPQFTWLGLRDAAERTRTPLTTVAASGAAELARAVAQRTAAAWGTVWGGQDAAFYDVAVVCAALGVTDAAAVRGAVSAALDAVSV</sequence>
<dbReference type="EMBL" id="DQID01000150">
    <property type="protein sequence ID" value="HCT14252.1"/>
    <property type="molecule type" value="Genomic_DNA"/>
</dbReference>
<evidence type="ECO:0000313" key="5">
    <source>
        <dbReference type="EMBL" id="HCT14252.1"/>
    </source>
</evidence>
<dbReference type="InterPro" id="IPR036452">
    <property type="entry name" value="Ribo_hydro-like"/>
</dbReference>
<dbReference type="PANTHER" id="PTHR12304:SF56">
    <property type="entry name" value="HYDROLASE, PUTATIVE (AFU_ORTHOLOGUE AFUA_1G11790)-RELATED"/>
    <property type="match status" value="1"/>
</dbReference>
<feature type="region of interest" description="Disordered" evidence="3">
    <location>
        <begin position="1"/>
        <end position="22"/>
    </location>
</feature>
<dbReference type="Proteomes" id="UP000261739">
    <property type="component" value="Unassembled WGS sequence"/>
</dbReference>
<dbReference type="InterPro" id="IPR001910">
    <property type="entry name" value="Inosine/uridine_hydrolase_dom"/>
</dbReference>
<protein>
    <recommendedName>
        <fullName evidence="4">Inosine/uridine-preferring nucleoside hydrolase domain-containing protein</fullName>
    </recommendedName>
</protein>
<dbReference type="PANTHER" id="PTHR12304">
    <property type="entry name" value="INOSINE-URIDINE PREFERRING NUCLEOSIDE HYDROLASE"/>
    <property type="match status" value="1"/>
</dbReference>
<feature type="domain" description="Inosine/uridine-preferring nucleoside hydrolase" evidence="4">
    <location>
        <begin position="39"/>
        <end position="260"/>
    </location>
</feature>
<gene>
    <name evidence="5" type="ORF">DIW82_05495</name>
</gene>